<sequence>MLLLFCNIFVTFVTRPIEMEVLMKQSIIAFIITGVVTICGVKFMGAGENIAWGQRSPEEVMNGWMNSSGHRANILNSSFKKIGVVYYVGANGRTYWTQLFTY</sequence>
<reference evidence="2 3" key="1">
    <citation type="submission" date="2020-08" db="EMBL/GenBank/DDBJ databases">
        <title>Genome public.</title>
        <authorList>
            <person name="Liu C."/>
            <person name="Sun Q."/>
        </authorList>
    </citation>
    <scope>NUCLEOTIDE SEQUENCE [LARGE SCALE GENOMIC DNA]</scope>
    <source>
        <strain evidence="2 3">BX4</strain>
    </source>
</reference>
<name>A0ABR7F4T6_9FIRM</name>
<dbReference type="PANTHER" id="PTHR31157">
    <property type="entry name" value="SCP DOMAIN-CONTAINING PROTEIN"/>
    <property type="match status" value="1"/>
</dbReference>
<evidence type="ECO:0000313" key="3">
    <source>
        <dbReference type="Proteomes" id="UP000597877"/>
    </source>
</evidence>
<dbReference type="InterPro" id="IPR014044">
    <property type="entry name" value="CAP_dom"/>
</dbReference>
<accession>A0ABR7F4T6</accession>
<organism evidence="2 3">
    <name type="scientific">Eubacterium segne</name>
    <dbReference type="NCBI Taxonomy" id="2763045"/>
    <lineage>
        <taxon>Bacteria</taxon>
        <taxon>Bacillati</taxon>
        <taxon>Bacillota</taxon>
        <taxon>Clostridia</taxon>
        <taxon>Eubacteriales</taxon>
        <taxon>Eubacteriaceae</taxon>
        <taxon>Eubacterium</taxon>
    </lineage>
</organism>
<dbReference type="InterPro" id="IPR035940">
    <property type="entry name" value="CAP_sf"/>
</dbReference>
<protein>
    <recommendedName>
        <fullName evidence="1">SCP domain-containing protein</fullName>
    </recommendedName>
</protein>
<proteinExistence type="predicted"/>
<dbReference type="EMBL" id="JACOOZ010000009">
    <property type="protein sequence ID" value="MBC5668626.1"/>
    <property type="molecule type" value="Genomic_DNA"/>
</dbReference>
<gene>
    <name evidence="2" type="ORF">H8S00_11660</name>
</gene>
<dbReference type="PANTHER" id="PTHR31157:SF1">
    <property type="entry name" value="SCP DOMAIN-CONTAINING PROTEIN"/>
    <property type="match status" value="1"/>
</dbReference>
<evidence type="ECO:0000313" key="2">
    <source>
        <dbReference type="EMBL" id="MBC5668626.1"/>
    </source>
</evidence>
<keyword evidence="3" id="KW-1185">Reference proteome</keyword>
<dbReference type="Proteomes" id="UP000597877">
    <property type="component" value="Unassembled WGS sequence"/>
</dbReference>
<dbReference type="Pfam" id="PF00188">
    <property type="entry name" value="CAP"/>
    <property type="match status" value="1"/>
</dbReference>
<dbReference type="Gene3D" id="3.40.33.10">
    <property type="entry name" value="CAP"/>
    <property type="match status" value="1"/>
</dbReference>
<dbReference type="SUPFAM" id="SSF55797">
    <property type="entry name" value="PR-1-like"/>
    <property type="match status" value="1"/>
</dbReference>
<comment type="caution">
    <text evidence="2">The sequence shown here is derived from an EMBL/GenBank/DDBJ whole genome shotgun (WGS) entry which is preliminary data.</text>
</comment>
<dbReference type="CDD" id="cd05379">
    <property type="entry name" value="CAP_bacterial"/>
    <property type="match status" value="1"/>
</dbReference>
<evidence type="ECO:0000259" key="1">
    <source>
        <dbReference type="Pfam" id="PF00188"/>
    </source>
</evidence>
<feature type="domain" description="SCP" evidence="1">
    <location>
        <begin position="45"/>
        <end position="100"/>
    </location>
</feature>